<protein>
    <recommendedName>
        <fullName evidence="7">JmjC domain-containing protein</fullName>
    </recommendedName>
</protein>
<dbReference type="GO" id="GO:0005509">
    <property type="term" value="F:calcium ion binding"/>
    <property type="evidence" value="ECO:0007669"/>
    <property type="project" value="InterPro"/>
</dbReference>
<feature type="region of interest" description="Disordered" evidence="1">
    <location>
        <begin position="541"/>
        <end position="600"/>
    </location>
</feature>
<evidence type="ECO:0000259" key="3">
    <source>
        <dbReference type="PROSITE" id="PS50222"/>
    </source>
</evidence>
<dbReference type="OrthoDB" id="415358at2759"/>
<dbReference type="PROSITE" id="PS50222">
    <property type="entry name" value="EF_HAND_2"/>
    <property type="match status" value="1"/>
</dbReference>
<feature type="domain" description="EF-hand" evidence="3">
    <location>
        <begin position="447"/>
        <end position="482"/>
    </location>
</feature>
<dbReference type="AlphaFoldDB" id="B3RZL6"/>
<dbReference type="PANTHER" id="PTHR12461:SF52">
    <property type="entry name" value="JMJC DOMAIN-CONTAINING PROTEIN"/>
    <property type="match status" value="1"/>
</dbReference>
<feature type="domain" description="JmjC" evidence="4">
    <location>
        <begin position="128"/>
        <end position="293"/>
    </location>
</feature>
<dbReference type="Gene3D" id="2.60.120.10">
    <property type="entry name" value="Jelly Rolls"/>
    <property type="match status" value="1"/>
</dbReference>
<feature type="chain" id="PRO_5002797106" description="JmjC domain-containing protein" evidence="2">
    <location>
        <begin position="22"/>
        <end position="600"/>
    </location>
</feature>
<dbReference type="PROSITE" id="PS51184">
    <property type="entry name" value="JMJC"/>
    <property type="match status" value="1"/>
</dbReference>
<dbReference type="InterPro" id="IPR041667">
    <property type="entry name" value="Cupin_8"/>
</dbReference>
<dbReference type="InterPro" id="IPR002048">
    <property type="entry name" value="EF_hand_dom"/>
</dbReference>
<dbReference type="PhylomeDB" id="B3RZL6"/>
<dbReference type="FunFam" id="2.60.120.650:FF:000025">
    <property type="entry name" value="Lysine-specific demethylase 8"/>
    <property type="match status" value="1"/>
</dbReference>
<dbReference type="SMART" id="SM00558">
    <property type="entry name" value="JmjC"/>
    <property type="match status" value="1"/>
</dbReference>
<name>B3RZL6_TRIAD</name>
<feature type="compositionally biased region" description="Basic and acidic residues" evidence="1">
    <location>
        <begin position="591"/>
        <end position="600"/>
    </location>
</feature>
<reference evidence="5 6" key="1">
    <citation type="journal article" date="2008" name="Nature">
        <title>The Trichoplax genome and the nature of placozoans.</title>
        <authorList>
            <person name="Srivastava M."/>
            <person name="Begovic E."/>
            <person name="Chapman J."/>
            <person name="Putnam N.H."/>
            <person name="Hellsten U."/>
            <person name="Kawashima T."/>
            <person name="Kuo A."/>
            <person name="Mitros T."/>
            <person name="Salamov A."/>
            <person name="Carpenter M.L."/>
            <person name="Signorovitch A.Y."/>
            <person name="Moreno M.A."/>
            <person name="Kamm K."/>
            <person name="Grimwood J."/>
            <person name="Schmutz J."/>
            <person name="Shapiro H."/>
            <person name="Grigoriev I.V."/>
            <person name="Buss L.W."/>
            <person name="Schierwater B."/>
            <person name="Dellaporta S.L."/>
            <person name="Rokhsar D.S."/>
        </authorList>
    </citation>
    <scope>NUCLEOTIDE SEQUENCE [LARGE SCALE GENOMIC DNA]</scope>
    <source>
        <strain evidence="5 6">Grell-BS-1999</strain>
    </source>
</reference>
<dbReference type="eggNOG" id="KOG2508">
    <property type="taxonomic scope" value="Eukaryota"/>
</dbReference>
<dbReference type="EMBL" id="DS985246">
    <property type="protein sequence ID" value="EDV24231.1"/>
    <property type="molecule type" value="Genomic_DNA"/>
</dbReference>
<dbReference type="KEGG" id="tad:TRIADDRAFT_64017"/>
<evidence type="ECO:0000256" key="1">
    <source>
        <dbReference type="SAM" id="MobiDB-lite"/>
    </source>
</evidence>
<dbReference type="InParanoid" id="B3RZL6"/>
<sequence>MNRFYVVLIGFLLAIANLSLAKESQQEVPRGHMQDLGLHRDSEGHIDILQEIPSAEEFWRKYVSKRTAVLIKGAAKDFPAKSLWTDPYISEKYGHLNVRLESKREGYQYPAGDVSLARDSLKHFVSTYVKENKYIVSQLPKPMYGDVLVPPCLACGDFNDSIVEVNYWMSSGGTRSLLHKDAPNILNCVLNGTKDWILIRPEHEYMVPLAKEPSMDGGGYSVLKVTKVDLIQFSKFRDCPYHIANVSAGDCLYVPYGTLHHVRSYGEKNMAVSFLFSRSLSHSKKFNDAGCEKQGPKNLADSTVAWDFDGATTLTMGLQEPAVYRRAALRAFRGKKNITTKLFMKRIGQTILPEDPQKRREARKKAIENFKLKNKKFITVDEISALPMDAFKPIIFISELDPVNTLQYEYRLFTKDQMREVFREVKDEKGGIDCEQFKEYYRRNLGGSERVAIEVIQEFDNDKDGKISKKERKKNMKRVLNLFEDDMPPEHVNDYADVFVYRDQREQVPKVDPMEIYYDGDAEKKYEFYRKGEGEGIRVKEGYTQFEDGEDPLFTSRKELSTKGENKDERNGDEEEEEMQMPDEEEDVDEYPNRDSRDEL</sequence>
<dbReference type="Pfam" id="PF13621">
    <property type="entry name" value="Cupin_8"/>
    <property type="match status" value="1"/>
</dbReference>
<dbReference type="GeneID" id="6754969"/>
<accession>B3RZL6</accession>
<dbReference type="SUPFAM" id="SSF51197">
    <property type="entry name" value="Clavaminate synthase-like"/>
    <property type="match status" value="1"/>
</dbReference>
<evidence type="ECO:0000259" key="4">
    <source>
        <dbReference type="PROSITE" id="PS51184"/>
    </source>
</evidence>
<evidence type="ECO:0008006" key="7">
    <source>
        <dbReference type="Google" id="ProtNLM"/>
    </source>
</evidence>
<keyword evidence="6" id="KW-1185">Reference proteome</keyword>
<feature type="compositionally biased region" description="Basic and acidic residues" evidence="1">
    <location>
        <begin position="556"/>
        <end position="570"/>
    </location>
</feature>
<gene>
    <name evidence="5" type="ORF">TRIADDRAFT_64017</name>
</gene>
<dbReference type="HOGENOM" id="CLU_016785_9_2_1"/>
<dbReference type="RefSeq" id="XP_002113757.1">
    <property type="nucleotide sequence ID" value="XM_002113721.1"/>
</dbReference>
<evidence type="ECO:0000256" key="2">
    <source>
        <dbReference type="SAM" id="SignalP"/>
    </source>
</evidence>
<keyword evidence="2" id="KW-0732">Signal</keyword>
<organism evidence="5 6">
    <name type="scientific">Trichoplax adhaerens</name>
    <name type="common">Trichoplax reptans</name>
    <dbReference type="NCBI Taxonomy" id="10228"/>
    <lineage>
        <taxon>Eukaryota</taxon>
        <taxon>Metazoa</taxon>
        <taxon>Placozoa</taxon>
        <taxon>Uniplacotomia</taxon>
        <taxon>Trichoplacea</taxon>
        <taxon>Trichoplacidae</taxon>
        <taxon>Trichoplax</taxon>
    </lineage>
</organism>
<feature type="compositionally biased region" description="Acidic residues" evidence="1">
    <location>
        <begin position="571"/>
        <end position="590"/>
    </location>
</feature>
<evidence type="ECO:0000313" key="5">
    <source>
        <dbReference type="EMBL" id="EDV24231.1"/>
    </source>
</evidence>
<evidence type="ECO:0000313" key="6">
    <source>
        <dbReference type="Proteomes" id="UP000009022"/>
    </source>
</evidence>
<feature type="signal peptide" evidence="2">
    <location>
        <begin position="1"/>
        <end position="21"/>
    </location>
</feature>
<proteinExistence type="predicted"/>
<dbReference type="InterPro" id="IPR003347">
    <property type="entry name" value="JmjC_dom"/>
</dbReference>
<dbReference type="CTD" id="6754969"/>
<dbReference type="Proteomes" id="UP000009022">
    <property type="component" value="Unassembled WGS sequence"/>
</dbReference>
<dbReference type="InterPro" id="IPR011992">
    <property type="entry name" value="EF-hand-dom_pair"/>
</dbReference>
<dbReference type="InterPro" id="IPR014710">
    <property type="entry name" value="RmlC-like_jellyroll"/>
</dbReference>
<dbReference type="GO" id="GO:0016706">
    <property type="term" value="F:2-oxoglutarate-dependent dioxygenase activity"/>
    <property type="evidence" value="ECO:0000318"/>
    <property type="project" value="GO_Central"/>
</dbReference>
<dbReference type="SUPFAM" id="SSF47473">
    <property type="entry name" value="EF-hand"/>
    <property type="match status" value="1"/>
</dbReference>
<dbReference type="Gene3D" id="1.10.238.10">
    <property type="entry name" value="EF-hand"/>
    <property type="match status" value="1"/>
</dbReference>
<dbReference type="PANTHER" id="PTHR12461">
    <property type="entry name" value="HYPOXIA-INDUCIBLE FACTOR 1 ALPHA INHIBITOR-RELATED"/>
    <property type="match status" value="1"/>
</dbReference>